<dbReference type="AlphaFoldDB" id="A0A518ERS7"/>
<proteinExistence type="predicted"/>
<protein>
    <submittedName>
        <fullName evidence="1">Uncharacterized protein</fullName>
    </submittedName>
</protein>
<dbReference type="EMBL" id="CP036434">
    <property type="protein sequence ID" value="QDV06772.1"/>
    <property type="molecule type" value="Genomic_DNA"/>
</dbReference>
<reference evidence="1 2" key="1">
    <citation type="submission" date="2019-02" db="EMBL/GenBank/DDBJ databases">
        <title>Deep-cultivation of Planctomycetes and their phenomic and genomic characterization uncovers novel biology.</title>
        <authorList>
            <person name="Wiegand S."/>
            <person name="Jogler M."/>
            <person name="Boedeker C."/>
            <person name="Pinto D."/>
            <person name="Vollmers J."/>
            <person name="Rivas-Marin E."/>
            <person name="Kohn T."/>
            <person name="Peeters S.H."/>
            <person name="Heuer A."/>
            <person name="Rast P."/>
            <person name="Oberbeckmann S."/>
            <person name="Bunk B."/>
            <person name="Jeske O."/>
            <person name="Meyerdierks A."/>
            <person name="Storesund J.E."/>
            <person name="Kallscheuer N."/>
            <person name="Luecker S."/>
            <person name="Lage O.M."/>
            <person name="Pohl T."/>
            <person name="Merkel B.J."/>
            <person name="Hornburger P."/>
            <person name="Mueller R.-W."/>
            <person name="Bruemmer F."/>
            <person name="Labrenz M."/>
            <person name="Spormann A.M."/>
            <person name="Op den Camp H."/>
            <person name="Overmann J."/>
            <person name="Amann R."/>
            <person name="Jetten M.S.M."/>
            <person name="Mascher T."/>
            <person name="Medema M.H."/>
            <person name="Devos D.P."/>
            <person name="Kaster A.-K."/>
            <person name="Ovreas L."/>
            <person name="Rohde M."/>
            <person name="Galperin M.Y."/>
            <person name="Jogler C."/>
        </authorList>
    </citation>
    <scope>NUCLEOTIDE SEQUENCE [LARGE SCALE GENOMIC DNA]</scope>
    <source>
        <strain evidence="1 2">Poly30</strain>
    </source>
</reference>
<sequence>MAMTNSPTSTSSEVSETESVRVQVVARWNDWVQVRDPRDGSLRWIDLSKANYAEA</sequence>
<name>A0A518ERS7_9BACT</name>
<evidence type="ECO:0000313" key="1">
    <source>
        <dbReference type="EMBL" id="QDV06772.1"/>
    </source>
</evidence>
<dbReference type="Proteomes" id="UP000320390">
    <property type="component" value="Chromosome"/>
</dbReference>
<evidence type="ECO:0000313" key="2">
    <source>
        <dbReference type="Proteomes" id="UP000320390"/>
    </source>
</evidence>
<accession>A0A518ERS7</accession>
<keyword evidence="2" id="KW-1185">Reference proteome</keyword>
<gene>
    <name evidence="1" type="ORF">Poly30_22870</name>
</gene>
<organism evidence="1 2">
    <name type="scientific">Saltatorellus ferox</name>
    <dbReference type="NCBI Taxonomy" id="2528018"/>
    <lineage>
        <taxon>Bacteria</taxon>
        <taxon>Pseudomonadati</taxon>
        <taxon>Planctomycetota</taxon>
        <taxon>Planctomycetia</taxon>
        <taxon>Planctomycetia incertae sedis</taxon>
        <taxon>Saltatorellus</taxon>
    </lineage>
</organism>